<evidence type="ECO:0000256" key="1">
    <source>
        <dbReference type="SAM" id="MobiDB-lite"/>
    </source>
</evidence>
<accession>A0ABU0EPH3</accession>
<sequence length="294" mass="32077">MPSRFDEVADELYALPRDEFTAARTERAKAAKARRPDLAKQIGGLRKPTVAAWLVNQVSRRHADDVGQLADLGEQLRSAHQKLAGNDLRTLSRQRNELIRKLSGFASTIAAEAGVAYSDAAERQVEATFEAAVSTPDAAAEVLAGRLSTALTPSSSEDWLAAALAASPRTKTSGPPPKKPAPKKPPEKPAATKPRKDPDAERRRAALDEAREKLASARNDRDEARQAMQELSDRAEKAAAVVTDLRERLDEAVKEERALRKEAFGARKALTAAEKAADEAGRRLEEMESFGRRR</sequence>
<dbReference type="EMBL" id="JAUSUT010000001">
    <property type="protein sequence ID" value="MDQ0377064.1"/>
    <property type="molecule type" value="Genomic_DNA"/>
</dbReference>
<reference evidence="2 3" key="1">
    <citation type="submission" date="2023-07" db="EMBL/GenBank/DDBJ databases">
        <title>Sequencing the genomes of 1000 actinobacteria strains.</title>
        <authorList>
            <person name="Klenk H.-P."/>
        </authorList>
    </citation>
    <scope>NUCLEOTIDE SEQUENCE [LARGE SCALE GENOMIC DNA]</scope>
    <source>
        <strain evidence="2 3">DSM 45805</strain>
    </source>
</reference>
<dbReference type="Proteomes" id="UP001229651">
    <property type="component" value="Unassembled WGS sequence"/>
</dbReference>
<name>A0ABU0EPH3_9PSEU</name>
<organism evidence="2 3">
    <name type="scientific">Amycolatopsis thermophila</name>
    <dbReference type="NCBI Taxonomy" id="206084"/>
    <lineage>
        <taxon>Bacteria</taxon>
        <taxon>Bacillati</taxon>
        <taxon>Actinomycetota</taxon>
        <taxon>Actinomycetes</taxon>
        <taxon>Pseudonocardiales</taxon>
        <taxon>Pseudonocardiaceae</taxon>
        <taxon>Amycolatopsis</taxon>
    </lineage>
</organism>
<dbReference type="RefSeq" id="WP_306989201.1">
    <property type="nucleotide sequence ID" value="NZ_JAUSUT010000001.1"/>
</dbReference>
<evidence type="ECO:0000313" key="3">
    <source>
        <dbReference type="Proteomes" id="UP001229651"/>
    </source>
</evidence>
<protein>
    <recommendedName>
        <fullName evidence="4">Transposase</fullName>
    </recommendedName>
</protein>
<evidence type="ECO:0000313" key="2">
    <source>
        <dbReference type="EMBL" id="MDQ0377064.1"/>
    </source>
</evidence>
<proteinExistence type="predicted"/>
<evidence type="ECO:0008006" key="4">
    <source>
        <dbReference type="Google" id="ProtNLM"/>
    </source>
</evidence>
<feature type="compositionally biased region" description="Basic and acidic residues" evidence="1">
    <location>
        <begin position="194"/>
        <end position="237"/>
    </location>
</feature>
<gene>
    <name evidence="2" type="ORF">FB470_001058</name>
</gene>
<feature type="region of interest" description="Disordered" evidence="1">
    <location>
        <begin position="161"/>
        <end position="238"/>
    </location>
</feature>
<keyword evidence="3" id="KW-1185">Reference proteome</keyword>
<comment type="caution">
    <text evidence="2">The sequence shown here is derived from an EMBL/GenBank/DDBJ whole genome shotgun (WGS) entry which is preliminary data.</text>
</comment>